<dbReference type="InterPro" id="IPR000683">
    <property type="entry name" value="Gfo/Idh/MocA-like_OxRdtase_N"/>
</dbReference>
<feature type="region of interest" description="Disordered" evidence="1">
    <location>
        <begin position="410"/>
        <end position="433"/>
    </location>
</feature>
<dbReference type="Pfam" id="PF01408">
    <property type="entry name" value="GFO_IDH_MocA"/>
    <property type="match status" value="1"/>
</dbReference>
<dbReference type="InterPro" id="IPR050463">
    <property type="entry name" value="Gfo/Idh/MocA_oxidrdct_glycsds"/>
</dbReference>
<dbReference type="SUPFAM" id="SSF55347">
    <property type="entry name" value="Glyceraldehyde-3-phosphate dehydrogenase-like, C-terminal domain"/>
    <property type="match status" value="1"/>
</dbReference>
<evidence type="ECO:0000313" key="4">
    <source>
        <dbReference type="Proteomes" id="UP000253426"/>
    </source>
</evidence>
<dbReference type="Gene3D" id="3.30.360.10">
    <property type="entry name" value="Dihydrodipicolinate Reductase, domain 2"/>
    <property type="match status" value="1"/>
</dbReference>
<keyword evidence="4" id="KW-1185">Reference proteome</keyword>
<proteinExistence type="predicted"/>
<reference evidence="3 4" key="1">
    <citation type="submission" date="2018-06" db="EMBL/GenBank/DDBJ databases">
        <title>Genomic Encyclopedia of Type Strains, Phase IV (KMG-IV): sequencing the most valuable type-strain genomes for metagenomic binning, comparative biology and taxonomic classification.</title>
        <authorList>
            <person name="Goeker M."/>
        </authorList>
    </citation>
    <scope>NUCLEOTIDE SEQUENCE [LARGE SCALE GENOMIC DNA]</scope>
    <source>
        <strain evidence="3 4">DSM 25532</strain>
    </source>
</reference>
<organism evidence="3 4">
    <name type="scientific">Roseimicrobium gellanilyticum</name>
    <dbReference type="NCBI Taxonomy" id="748857"/>
    <lineage>
        <taxon>Bacteria</taxon>
        <taxon>Pseudomonadati</taxon>
        <taxon>Verrucomicrobiota</taxon>
        <taxon>Verrucomicrobiia</taxon>
        <taxon>Verrucomicrobiales</taxon>
        <taxon>Verrucomicrobiaceae</taxon>
        <taxon>Roseimicrobium</taxon>
    </lineage>
</organism>
<dbReference type="PANTHER" id="PTHR43818:SF5">
    <property type="entry name" value="OXIDOREDUCTASE FAMILY PROTEIN"/>
    <property type="match status" value="1"/>
</dbReference>
<dbReference type="PROSITE" id="PS51318">
    <property type="entry name" value="TAT"/>
    <property type="match status" value="1"/>
</dbReference>
<dbReference type="SUPFAM" id="SSF51735">
    <property type="entry name" value="NAD(P)-binding Rossmann-fold domains"/>
    <property type="match status" value="1"/>
</dbReference>
<dbReference type="AlphaFoldDB" id="A0A366HFI8"/>
<dbReference type="InterPro" id="IPR036291">
    <property type="entry name" value="NAD(P)-bd_dom_sf"/>
</dbReference>
<comment type="caution">
    <text evidence="3">The sequence shown here is derived from an EMBL/GenBank/DDBJ whole genome shotgun (WGS) entry which is preliminary data.</text>
</comment>
<accession>A0A366HFI8</accession>
<dbReference type="RefSeq" id="WP_113960159.1">
    <property type="nucleotide sequence ID" value="NZ_QNRR01000007.1"/>
</dbReference>
<protein>
    <submittedName>
        <fullName evidence="3">Putative dehydrogenase</fullName>
    </submittedName>
</protein>
<name>A0A366HFI8_9BACT</name>
<dbReference type="PANTHER" id="PTHR43818">
    <property type="entry name" value="BCDNA.GH03377"/>
    <property type="match status" value="1"/>
</dbReference>
<evidence type="ECO:0000256" key="1">
    <source>
        <dbReference type="SAM" id="MobiDB-lite"/>
    </source>
</evidence>
<sequence length="433" mass="48036">MNPPTPSQSPLTRRHFLTRSGLALSPLAFPFVLKGAPAAAKNEDTLKIGLVGCGGRGSGAAQQALSADYNTTLHAVAEVFPERAQNSLKALEKDFAKRVDVPEERQFIGLEAYKQVIAICDVVILASPPGFRPHHLQAAVDAGKHVFCEKPMAVDAAGYRVALEAVRKAKEKKLSVVAGYCWRRSASRIEAMKRLHDGEVGELNGIFSTYYTGPVKPMQEDSARKPEWSDVEWQIRNWYNFSWLSGDGLVEQAIHSVDKVCWAMKDTAPISCVATGGRQLPNAGGNIYDHFHIAYEWPGNILAHLGCRQIKGCYNENSDYIRGSKGTLIIGKGDKPFIDGEKRWRFRGEEKNMYQVEHDELFAAIRKGEMVNDGDWMLHSTMVGIMGRMAAYTGKKITWDEAIKSEEDLAPEETLKWGDKFQPTPMPRPGVTA</sequence>
<feature type="compositionally biased region" description="Basic and acidic residues" evidence="1">
    <location>
        <begin position="410"/>
        <end position="419"/>
    </location>
</feature>
<dbReference type="EMBL" id="QNRR01000007">
    <property type="protein sequence ID" value="RBP41268.1"/>
    <property type="molecule type" value="Genomic_DNA"/>
</dbReference>
<dbReference type="Proteomes" id="UP000253426">
    <property type="component" value="Unassembled WGS sequence"/>
</dbReference>
<dbReference type="InterPro" id="IPR006311">
    <property type="entry name" value="TAT_signal"/>
</dbReference>
<gene>
    <name evidence="3" type="ORF">DES53_10799</name>
</gene>
<dbReference type="GO" id="GO:0000166">
    <property type="term" value="F:nucleotide binding"/>
    <property type="evidence" value="ECO:0007669"/>
    <property type="project" value="InterPro"/>
</dbReference>
<dbReference type="OrthoDB" id="183659at2"/>
<evidence type="ECO:0000259" key="2">
    <source>
        <dbReference type="Pfam" id="PF01408"/>
    </source>
</evidence>
<dbReference type="Gene3D" id="3.40.50.720">
    <property type="entry name" value="NAD(P)-binding Rossmann-like Domain"/>
    <property type="match status" value="1"/>
</dbReference>
<feature type="compositionally biased region" description="Pro residues" evidence="1">
    <location>
        <begin position="424"/>
        <end position="433"/>
    </location>
</feature>
<feature type="domain" description="Gfo/Idh/MocA-like oxidoreductase N-terminal" evidence="2">
    <location>
        <begin position="46"/>
        <end position="172"/>
    </location>
</feature>
<evidence type="ECO:0000313" key="3">
    <source>
        <dbReference type="EMBL" id="RBP41268.1"/>
    </source>
</evidence>